<dbReference type="AlphaFoldDB" id="A0A4Q0PP38"/>
<sequence>MKIKNTNDGSLDAPYLRVDINYNTCDELPTFSSGPKGNDLQKHTAIADAGFSAIQDGIPDLCNKLNLNLTAHARVNAVGDLKELLPLWKSESYNCATVHLGWGIEFDSEVNRLVEYILDSSVNYDFPIYIETHRATVTQDMFRTVELTKRFPEIRFNGDFSHWYTGQEMIYGGIEQKWNFLEPVFDRVRFLHGRIGNPGSIQVAIQNNLNTDYVAHFKEMWTRSFLGFLKYAEPGDYISFTVELLKSTIFYARKITDENGLEREEGDRWEEALLYKTIADECWAEAQNRYANLQLH</sequence>
<dbReference type="RefSeq" id="WP_073098102.1">
    <property type="nucleotide sequence ID" value="NZ_QOVL01000004.1"/>
</dbReference>
<comment type="caution">
    <text evidence="1">The sequence shown here is derived from an EMBL/GenBank/DDBJ whole genome shotgun (WGS) entry which is preliminary data.</text>
</comment>
<name>A0A4Q0PP38_9FLAO</name>
<proteinExistence type="predicted"/>
<reference evidence="1 2" key="1">
    <citation type="submission" date="2018-07" db="EMBL/GenBank/DDBJ databases">
        <title>Leeuwenhoekiella genomics.</title>
        <authorList>
            <person name="Tahon G."/>
            <person name="Willems A."/>
        </authorList>
    </citation>
    <scope>NUCLEOTIDE SEQUENCE [LARGE SCALE GENOMIC DNA]</scope>
    <source>
        <strain evidence="1 2">LMG 1345</strain>
    </source>
</reference>
<evidence type="ECO:0000313" key="1">
    <source>
        <dbReference type="EMBL" id="RXG32214.1"/>
    </source>
</evidence>
<protein>
    <recommendedName>
        <fullName evidence="3">Xylose isomerase-like TIM barrel protein</fullName>
    </recommendedName>
</protein>
<dbReference type="STRING" id="1122159.SAMN02745246_01139"/>
<dbReference type="Proteomes" id="UP000290608">
    <property type="component" value="Unassembled WGS sequence"/>
</dbReference>
<dbReference type="EMBL" id="QOVL01000004">
    <property type="protein sequence ID" value="RXG32214.1"/>
    <property type="molecule type" value="Genomic_DNA"/>
</dbReference>
<organism evidence="1 2">
    <name type="scientific">Leeuwenhoekiella marinoflava</name>
    <dbReference type="NCBI Taxonomy" id="988"/>
    <lineage>
        <taxon>Bacteria</taxon>
        <taxon>Pseudomonadati</taxon>
        <taxon>Bacteroidota</taxon>
        <taxon>Flavobacteriia</taxon>
        <taxon>Flavobacteriales</taxon>
        <taxon>Flavobacteriaceae</taxon>
        <taxon>Leeuwenhoekiella</taxon>
    </lineage>
</organism>
<evidence type="ECO:0000313" key="2">
    <source>
        <dbReference type="Proteomes" id="UP000290608"/>
    </source>
</evidence>
<evidence type="ECO:0008006" key="3">
    <source>
        <dbReference type="Google" id="ProtNLM"/>
    </source>
</evidence>
<gene>
    <name evidence="1" type="ORF">DSL99_1020</name>
</gene>
<accession>A0A4Q0PP38</accession>